<feature type="transmembrane region" description="Helical" evidence="1">
    <location>
        <begin position="340"/>
        <end position="362"/>
    </location>
</feature>
<feature type="transmembrane region" description="Helical" evidence="1">
    <location>
        <begin position="273"/>
        <end position="291"/>
    </location>
</feature>
<feature type="transmembrane region" description="Helical" evidence="1">
    <location>
        <begin position="96"/>
        <end position="123"/>
    </location>
</feature>
<evidence type="ECO:0000313" key="3">
    <source>
        <dbReference type="EMBL" id="MFC7340102.1"/>
    </source>
</evidence>
<sequence>MSPELISILALVAVFVIASAFSVNMGALSFAAAFLVGTLAAGMSSDDVLAGFPGDIFMVLVGVTYLFAIARANGTIDWLVYQAVQLVGGRIALVPWVMLAVSALLTAIGAVPPAAVAIIAPIAMGLAAKHGINPLLMAVMVVHGTMVGGYSPISVFGVIVNGVVDRSGLDGSPLFLFLASAAVNLVLASVAFLLFGRRGARPAPAEGPGAARDVSALQRVEMSRDKALTLLGILTMVVLTLFLQLDIGLVAITISVVLGLVMPAAHQDAVKNVTWPTVLLICGVLTYVGVLQEMGTIDYVSNAVNGIGVPLLSAFLLCVIGAVVSAFASSTGLLGALIPLAVPLMASGHVGVAGMVAGLGVASTVVDISPFSTSGAICLANSREQDRDVVFKRLALYGGSMVVSAPVIVWVTMIAPGF</sequence>
<feature type="transmembrane region" description="Helical" evidence="1">
    <location>
        <begin position="394"/>
        <end position="415"/>
    </location>
</feature>
<dbReference type="EMBL" id="JBHTCJ010000001">
    <property type="protein sequence ID" value="MFC7340102.1"/>
    <property type="molecule type" value="Genomic_DNA"/>
</dbReference>
<reference evidence="4" key="1">
    <citation type="journal article" date="2019" name="Int. J. Syst. Evol. Microbiol.">
        <title>The Global Catalogue of Microorganisms (GCM) 10K type strain sequencing project: providing services to taxonomists for standard genome sequencing and annotation.</title>
        <authorList>
            <consortium name="The Broad Institute Genomics Platform"/>
            <consortium name="The Broad Institute Genome Sequencing Center for Infectious Disease"/>
            <person name="Wu L."/>
            <person name="Ma J."/>
        </authorList>
    </citation>
    <scope>NUCLEOTIDE SEQUENCE [LARGE SCALE GENOMIC DNA]</scope>
    <source>
        <strain evidence="4">WLHS5</strain>
    </source>
</reference>
<dbReference type="Pfam" id="PF07158">
    <property type="entry name" value="MatC_N"/>
    <property type="match status" value="1"/>
</dbReference>
<feature type="transmembrane region" description="Helical" evidence="1">
    <location>
        <begin position="56"/>
        <end position="76"/>
    </location>
</feature>
<evidence type="ECO:0000259" key="2">
    <source>
        <dbReference type="Pfam" id="PF07158"/>
    </source>
</evidence>
<keyword evidence="1" id="KW-0812">Transmembrane</keyword>
<accession>A0ABW2LC83</accession>
<gene>
    <name evidence="3" type="ORF">ACFQRI_01665</name>
</gene>
<organism evidence="3 4">
    <name type="scientific">Saccharopolyspora griseoalba</name>
    <dbReference type="NCBI Taxonomy" id="1431848"/>
    <lineage>
        <taxon>Bacteria</taxon>
        <taxon>Bacillati</taxon>
        <taxon>Actinomycetota</taxon>
        <taxon>Actinomycetes</taxon>
        <taxon>Pseudonocardiales</taxon>
        <taxon>Pseudonocardiaceae</taxon>
        <taxon>Saccharopolyspora</taxon>
    </lineage>
</organism>
<comment type="caution">
    <text evidence="3">The sequence shown here is derived from an EMBL/GenBank/DDBJ whole genome shotgun (WGS) entry which is preliminary data.</text>
</comment>
<dbReference type="InterPro" id="IPR009827">
    <property type="entry name" value="MatC_N"/>
</dbReference>
<keyword evidence="4" id="KW-1185">Reference proteome</keyword>
<proteinExistence type="predicted"/>
<protein>
    <submittedName>
        <fullName evidence="3">SLC13 family permease</fullName>
    </submittedName>
</protein>
<dbReference type="Proteomes" id="UP001596504">
    <property type="component" value="Unassembled WGS sequence"/>
</dbReference>
<feature type="transmembrane region" description="Helical" evidence="1">
    <location>
        <begin position="228"/>
        <end position="261"/>
    </location>
</feature>
<name>A0ABW2LC83_9PSEU</name>
<feature type="transmembrane region" description="Helical" evidence="1">
    <location>
        <begin position="303"/>
        <end position="328"/>
    </location>
</feature>
<feature type="transmembrane region" description="Helical" evidence="1">
    <location>
        <begin position="172"/>
        <end position="195"/>
    </location>
</feature>
<feature type="transmembrane region" description="Helical" evidence="1">
    <location>
        <begin position="135"/>
        <end position="160"/>
    </location>
</feature>
<keyword evidence="1" id="KW-1133">Transmembrane helix</keyword>
<evidence type="ECO:0000313" key="4">
    <source>
        <dbReference type="Proteomes" id="UP001596504"/>
    </source>
</evidence>
<evidence type="ECO:0000256" key="1">
    <source>
        <dbReference type="SAM" id="Phobius"/>
    </source>
</evidence>
<feature type="domain" description="Dicarboxylate carrier MatC N-terminal" evidence="2">
    <location>
        <begin position="1"/>
        <end position="149"/>
    </location>
</feature>
<keyword evidence="1" id="KW-0472">Membrane</keyword>
<dbReference type="RefSeq" id="WP_380663412.1">
    <property type="nucleotide sequence ID" value="NZ_JBHTCJ010000001.1"/>
</dbReference>